<organism evidence="1 3">
    <name type="scientific">Candidatus Altarchaeum hamiconexum</name>
    <dbReference type="NCBI Taxonomy" id="1803513"/>
    <lineage>
        <taxon>Archaea</taxon>
        <taxon>Candidatus Altarchaeota</taxon>
        <taxon>Candidatus Altiarchaeia</taxon>
        <taxon>Candidatus Altarchaeales</taxon>
        <taxon>Candidatus Altarchaeaceae</taxon>
        <taxon>Candidatus Altarchaeum</taxon>
    </lineage>
</organism>
<gene>
    <name evidence="2" type="ORF">GW779_00850</name>
    <name evidence="1" type="ORF">GW910_02865</name>
</gene>
<dbReference type="EMBL" id="JAACVF010000072">
    <property type="protein sequence ID" value="NCN65003.1"/>
    <property type="molecule type" value="Genomic_DNA"/>
</dbReference>
<evidence type="ECO:0000313" key="1">
    <source>
        <dbReference type="EMBL" id="NCN65003.1"/>
    </source>
</evidence>
<protein>
    <recommendedName>
        <fullName evidence="4">PIN domain-containing protein</fullName>
    </recommendedName>
</protein>
<dbReference type="Gene3D" id="3.40.50.1010">
    <property type="entry name" value="5'-nuclease"/>
    <property type="match status" value="1"/>
</dbReference>
<dbReference type="AlphaFoldDB" id="A0A8J7YWW7"/>
<reference evidence="1" key="1">
    <citation type="submission" date="2019-11" db="EMBL/GenBank/DDBJ databases">
        <title>Lipid analysis of CO2-rich subsurface aquifers suggests an autotrophy-based deep biosphere with lysolipids enriched in CPR bacteria.</title>
        <authorList>
            <person name="Probst A.J."/>
            <person name="Elling F.J."/>
            <person name="Castelle C.J."/>
            <person name="Zhu Q."/>
            <person name="Elvert M."/>
            <person name="Birarda G."/>
            <person name="Holman H.-Y."/>
            <person name="Lane K.R."/>
            <person name="Ladd B."/>
            <person name="Ryan M.C."/>
            <person name="Woyke T."/>
            <person name="Hinrichs K.-U."/>
            <person name="Banfield J.F."/>
        </authorList>
    </citation>
    <scope>NUCLEOTIDE SEQUENCE</scope>
    <source>
        <strain evidence="1">CG_2015-01_33_1645</strain>
        <strain evidence="2">CG_2015-04_33_537</strain>
    </source>
</reference>
<dbReference type="Proteomes" id="UP000738826">
    <property type="component" value="Unassembled WGS sequence"/>
</dbReference>
<evidence type="ECO:0008006" key="4">
    <source>
        <dbReference type="Google" id="ProtNLM"/>
    </source>
</evidence>
<dbReference type="EMBL" id="JAACQH010000012">
    <property type="protein sequence ID" value="NCS90961.1"/>
    <property type="molecule type" value="Genomic_DNA"/>
</dbReference>
<proteinExistence type="predicted"/>
<evidence type="ECO:0000313" key="3">
    <source>
        <dbReference type="Proteomes" id="UP000768163"/>
    </source>
</evidence>
<sequence length="82" mass="9246">MDSLRKASNIEIIETANIPVSLLEKYQSRGLNPADASIAAFVEWTGAKYLLSENRHFLKGLNVEEFEVLSAEKFLSKNLNFN</sequence>
<accession>A0A8J7YWW7</accession>
<dbReference type="SUPFAM" id="SSF88723">
    <property type="entry name" value="PIN domain-like"/>
    <property type="match status" value="1"/>
</dbReference>
<evidence type="ECO:0000313" key="2">
    <source>
        <dbReference type="EMBL" id="NCS90961.1"/>
    </source>
</evidence>
<dbReference type="InterPro" id="IPR029060">
    <property type="entry name" value="PIN-like_dom_sf"/>
</dbReference>
<comment type="caution">
    <text evidence="1">The sequence shown here is derived from an EMBL/GenBank/DDBJ whole genome shotgun (WGS) entry which is preliminary data.</text>
</comment>
<dbReference type="Proteomes" id="UP000768163">
    <property type="component" value="Unassembled WGS sequence"/>
</dbReference>
<name>A0A8J7YWW7_9ARCH</name>